<accession>A0A7G8BNX0</accession>
<gene>
    <name evidence="2" type="ORF">H7849_10270</name>
</gene>
<evidence type="ECO:0000313" key="3">
    <source>
        <dbReference type="Proteomes" id="UP000515312"/>
    </source>
</evidence>
<dbReference type="InterPro" id="IPR053146">
    <property type="entry name" value="QDO-like"/>
</dbReference>
<dbReference type="RefSeq" id="WP_186746254.1">
    <property type="nucleotide sequence ID" value="NZ_CP060394.1"/>
</dbReference>
<dbReference type="SUPFAM" id="SSF51182">
    <property type="entry name" value="RmlC-like cupins"/>
    <property type="match status" value="1"/>
</dbReference>
<reference evidence="2 3" key="1">
    <citation type="submission" date="2020-08" db="EMBL/GenBank/DDBJ databases">
        <title>Edaphobacter telluris sp. nov. and Acidobacterium dinghuensis sp. nov., two acidobacteria isolated from forest soil.</title>
        <authorList>
            <person name="Fu J."/>
            <person name="Qiu L."/>
        </authorList>
    </citation>
    <scope>NUCLEOTIDE SEQUENCE [LARGE SCALE GENOMIC DNA]</scope>
    <source>
        <strain evidence="2">4Y35</strain>
    </source>
</reference>
<organism evidence="2 3">
    <name type="scientific">Alloacidobacterium dinghuense</name>
    <dbReference type="NCBI Taxonomy" id="2763107"/>
    <lineage>
        <taxon>Bacteria</taxon>
        <taxon>Pseudomonadati</taxon>
        <taxon>Acidobacteriota</taxon>
        <taxon>Terriglobia</taxon>
        <taxon>Terriglobales</taxon>
        <taxon>Acidobacteriaceae</taxon>
        <taxon>Alloacidobacterium</taxon>
    </lineage>
</organism>
<evidence type="ECO:0000313" key="2">
    <source>
        <dbReference type="EMBL" id="QNI34240.1"/>
    </source>
</evidence>
<dbReference type="InterPro" id="IPR011051">
    <property type="entry name" value="RmlC_Cupin_sf"/>
</dbReference>
<dbReference type="KEGG" id="adin:H7849_10270"/>
<keyword evidence="3" id="KW-1185">Reference proteome</keyword>
<dbReference type="Gene3D" id="2.60.120.10">
    <property type="entry name" value="Jelly Rolls"/>
    <property type="match status" value="1"/>
</dbReference>
<protein>
    <submittedName>
        <fullName evidence="2">Cupin domain-containing protein</fullName>
    </submittedName>
</protein>
<dbReference type="AlphaFoldDB" id="A0A7G8BNX0"/>
<dbReference type="Pfam" id="PF07883">
    <property type="entry name" value="Cupin_2"/>
    <property type="match status" value="1"/>
</dbReference>
<dbReference type="PANTHER" id="PTHR36440:SF1">
    <property type="entry name" value="PUTATIVE (AFU_ORTHOLOGUE AFUA_8G07350)-RELATED"/>
    <property type="match status" value="1"/>
</dbReference>
<name>A0A7G8BNX0_9BACT</name>
<dbReference type="PANTHER" id="PTHR36440">
    <property type="entry name" value="PUTATIVE (AFU_ORTHOLOGUE AFUA_8G07350)-RELATED"/>
    <property type="match status" value="1"/>
</dbReference>
<dbReference type="EMBL" id="CP060394">
    <property type="protein sequence ID" value="QNI34240.1"/>
    <property type="molecule type" value="Genomic_DNA"/>
</dbReference>
<dbReference type="InterPro" id="IPR014710">
    <property type="entry name" value="RmlC-like_jellyroll"/>
</dbReference>
<feature type="domain" description="Cupin type-2" evidence="1">
    <location>
        <begin position="47"/>
        <end position="113"/>
    </location>
</feature>
<proteinExistence type="predicted"/>
<dbReference type="Proteomes" id="UP000515312">
    <property type="component" value="Chromosome"/>
</dbReference>
<dbReference type="InterPro" id="IPR013096">
    <property type="entry name" value="Cupin_2"/>
</dbReference>
<sequence length="188" mass="20542">MKNTDKQLIPAAYSRAVNVDSTIKYMGQVITVLAKGTETNGRFAFMEVKVRPGLEPPPHIHEREHELFFVLEGAIRFYTPEKTFDVQAGGVGFLPQGKPHTFACMTEEIRALIMVGATGDETVGMDGYLLAMGEPARDMVVPDAAITNEVGDPEQAISVGASWGIRFLTPEDTRKALPLYPGFGVRIS</sequence>
<evidence type="ECO:0000259" key="1">
    <source>
        <dbReference type="Pfam" id="PF07883"/>
    </source>
</evidence>